<dbReference type="Gene3D" id="3.40.50.1000">
    <property type="entry name" value="HAD superfamily/HAD-like"/>
    <property type="match status" value="1"/>
</dbReference>
<evidence type="ECO:0000256" key="2">
    <source>
        <dbReference type="ARBA" id="ARBA00034778"/>
    </source>
</evidence>
<comment type="similarity">
    <text evidence="2">Belongs to the HAD-like hydrolase superfamily. Cof family.</text>
</comment>
<dbReference type="GO" id="GO:0005829">
    <property type="term" value="C:cytosol"/>
    <property type="evidence" value="ECO:0007669"/>
    <property type="project" value="TreeGrafter"/>
</dbReference>
<evidence type="ECO:0000313" key="4">
    <source>
        <dbReference type="Proteomes" id="UP000320801"/>
    </source>
</evidence>
<evidence type="ECO:0000313" key="3">
    <source>
        <dbReference type="EMBL" id="TQC54230.1"/>
    </source>
</evidence>
<dbReference type="NCBIfam" id="TIGR01484">
    <property type="entry name" value="HAD-SF-IIB"/>
    <property type="match status" value="1"/>
</dbReference>
<dbReference type="SFLD" id="SFLDS00003">
    <property type="entry name" value="Haloacid_Dehalogenase"/>
    <property type="match status" value="1"/>
</dbReference>
<dbReference type="Gene3D" id="3.30.1240.10">
    <property type="match status" value="1"/>
</dbReference>
<dbReference type="PANTHER" id="PTHR10000:SF8">
    <property type="entry name" value="HAD SUPERFAMILY HYDROLASE-LIKE, TYPE 3"/>
    <property type="match status" value="1"/>
</dbReference>
<dbReference type="GO" id="GO:0016791">
    <property type="term" value="F:phosphatase activity"/>
    <property type="evidence" value="ECO:0007669"/>
    <property type="project" value="TreeGrafter"/>
</dbReference>
<gene>
    <name evidence="3" type="ORF">E1I18_00450</name>
</gene>
<protein>
    <submittedName>
        <fullName evidence="3">Cof-type HAD-IIB family hydrolase</fullName>
    </submittedName>
</protein>
<dbReference type="AlphaFoldDB" id="A0A507SR51"/>
<dbReference type="InterPro" id="IPR006379">
    <property type="entry name" value="HAD-SF_hydro_IIB"/>
</dbReference>
<reference evidence="3 4" key="1">
    <citation type="submission" date="2019-03" db="EMBL/GenBank/DDBJ databases">
        <title>Characterization of a novel Mycoplasma cynos real-time PCR assay.</title>
        <authorList>
            <person name="Tallmadge R.L."/>
            <person name="Mitchell P.K."/>
            <person name="Goodman L."/>
        </authorList>
    </citation>
    <scope>NUCLEOTIDE SEQUENCE [LARGE SCALE GENOMIC DNA]</scope>
    <source>
        <strain evidence="3 4">1642</strain>
    </source>
</reference>
<dbReference type="GO" id="GO:0000287">
    <property type="term" value="F:magnesium ion binding"/>
    <property type="evidence" value="ECO:0007669"/>
    <property type="project" value="TreeGrafter"/>
</dbReference>
<dbReference type="InterPro" id="IPR036412">
    <property type="entry name" value="HAD-like_sf"/>
</dbReference>
<dbReference type="InterPro" id="IPR000150">
    <property type="entry name" value="Cof"/>
</dbReference>
<organism evidence="3 4">
    <name type="scientific">Mycoplasmopsis mucosicanis</name>
    <dbReference type="NCBI Taxonomy" id="458208"/>
    <lineage>
        <taxon>Bacteria</taxon>
        <taxon>Bacillati</taxon>
        <taxon>Mycoplasmatota</taxon>
        <taxon>Mycoplasmoidales</taxon>
        <taxon>Metamycoplasmataceae</taxon>
        <taxon>Mycoplasmopsis</taxon>
    </lineage>
</organism>
<keyword evidence="4" id="KW-1185">Reference proteome</keyword>
<dbReference type="RefSeq" id="WP_141483641.1">
    <property type="nucleotide sequence ID" value="NZ_SMDN01000001.1"/>
</dbReference>
<dbReference type="OrthoDB" id="384659at2"/>
<proteinExistence type="inferred from homology"/>
<sequence length="272" mass="30480">MSKIFAFDLDGTLFMQANDMHPNTQIALRNAQKLGHHNLISTGRSLPNILVSLGENVNMFSYIVASNGSVLYNTTTKQISILGNVALDAFEILFDATLNHNYIMRIDTTQETTSYLNSSQPPQWLSKQNVMDINKFKVCDQQEFKRFALQNKDQIVQMALRGPKDEIYREFLKIQEKLGQKYEVKYTNEVYVDINAKDINKWSGVKYAANKLNISTSDVYCFGDSGNDIEMLKYAGIGVAMGNATQDAKGAADIIIGDNKSDAIATFINETI</sequence>
<comment type="cofactor">
    <cofactor evidence="1">
        <name>Mg(2+)</name>
        <dbReference type="ChEBI" id="CHEBI:18420"/>
    </cofactor>
</comment>
<dbReference type="NCBIfam" id="TIGR00099">
    <property type="entry name" value="Cof-subfamily"/>
    <property type="match status" value="1"/>
</dbReference>
<name>A0A507SR51_9BACT</name>
<dbReference type="EMBL" id="SMDN01000001">
    <property type="protein sequence ID" value="TQC54230.1"/>
    <property type="molecule type" value="Genomic_DNA"/>
</dbReference>
<dbReference type="Proteomes" id="UP000320801">
    <property type="component" value="Unassembled WGS sequence"/>
</dbReference>
<dbReference type="Pfam" id="PF08282">
    <property type="entry name" value="Hydrolase_3"/>
    <property type="match status" value="1"/>
</dbReference>
<evidence type="ECO:0000256" key="1">
    <source>
        <dbReference type="ARBA" id="ARBA00001946"/>
    </source>
</evidence>
<comment type="caution">
    <text evidence="3">The sequence shown here is derived from an EMBL/GenBank/DDBJ whole genome shotgun (WGS) entry which is preliminary data.</text>
</comment>
<accession>A0A507SR51</accession>
<dbReference type="PROSITE" id="PS01229">
    <property type="entry name" value="COF_2"/>
    <property type="match status" value="1"/>
</dbReference>
<dbReference type="SFLD" id="SFLDG01140">
    <property type="entry name" value="C2.B:_Phosphomannomutase_and_P"/>
    <property type="match status" value="1"/>
</dbReference>
<keyword evidence="3" id="KW-0378">Hydrolase</keyword>
<dbReference type="PANTHER" id="PTHR10000">
    <property type="entry name" value="PHOSPHOSERINE PHOSPHATASE"/>
    <property type="match status" value="1"/>
</dbReference>
<dbReference type="InterPro" id="IPR023214">
    <property type="entry name" value="HAD_sf"/>
</dbReference>
<dbReference type="SUPFAM" id="SSF56784">
    <property type="entry name" value="HAD-like"/>
    <property type="match status" value="1"/>
</dbReference>